<gene>
    <name evidence="11" type="ORF">ACFSMZ_07275</name>
</gene>
<comment type="subcellular location">
    <subcellularLocation>
        <location evidence="1 9">Cell inner membrane</location>
        <topology evidence="1 9">Multi-pass membrane protein</topology>
    </subcellularLocation>
</comment>
<evidence type="ECO:0000256" key="7">
    <source>
        <dbReference type="ARBA" id="ARBA00023136"/>
    </source>
</evidence>
<comment type="subunit">
    <text evidence="9">The complex comprises the extracytoplasmic solute receptor protein and the two transmembrane proteins.</text>
</comment>
<dbReference type="EMBL" id="JBHUIR010000021">
    <property type="protein sequence ID" value="MFD2259565.1"/>
    <property type="molecule type" value="Genomic_DNA"/>
</dbReference>
<comment type="similarity">
    <text evidence="8 9">Belongs to the TRAP transporter small permease family.</text>
</comment>
<evidence type="ECO:0000256" key="2">
    <source>
        <dbReference type="ARBA" id="ARBA00022448"/>
    </source>
</evidence>
<evidence type="ECO:0000256" key="4">
    <source>
        <dbReference type="ARBA" id="ARBA00022519"/>
    </source>
</evidence>
<keyword evidence="6 9" id="KW-1133">Transmembrane helix</keyword>
<feature type="transmembrane region" description="Helical" evidence="9">
    <location>
        <begin position="132"/>
        <end position="150"/>
    </location>
</feature>
<comment type="function">
    <text evidence="9">Part of the tripartite ATP-independent periplasmic (TRAP) transport system.</text>
</comment>
<comment type="caution">
    <text evidence="11">The sequence shown here is derived from an EMBL/GenBank/DDBJ whole genome shotgun (WGS) entry which is preliminary data.</text>
</comment>
<keyword evidence="7 9" id="KW-0472">Membrane</keyword>
<evidence type="ECO:0000256" key="3">
    <source>
        <dbReference type="ARBA" id="ARBA00022475"/>
    </source>
</evidence>
<evidence type="ECO:0000313" key="12">
    <source>
        <dbReference type="Proteomes" id="UP001597373"/>
    </source>
</evidence>
<evidence type="ECO:0000256" key="9">
    <source>
        <dbReference type="RuleBase" id="RU369079"/>
    </source>
</evidence>
<proteinExistence type="inferred from homology"/>
<keyword evidence="5 9" id="KW-0812">Transmembrane</keyword>
<accession>A0ABW5DFQ9</accession>
<sequence length="167" mass="18239">MLSRLAPLGQAFAKLLEWVALITSALVTGLLVFLVVGRYILNWSIVGVHEISLVAAMWLYMAGALIASRRREHLVVDLLPQQLTSARSRARHQILVAVITLVIACFFAAWTYQMLAWGMKRPQTVPGLSLPLWVPQASLAFAVIGCVAYASRDVIAGFKSLAAASKH</sequence>
<feature type="domain" description="Tripartite ATP-independent periplasmic transporters DctQ component" evidence="10">
    <location>
        <begin position="28"/>
        <end position="157"/>
    </location>
</feature>
<evidence type="ECO:0000256" key="8">
    <source>
        <dbReference type="ARBA" id="ARBA00038436"/>
    </source>
</evidence>
<dbReference type="PANTHER" id="PTHR35011">
    <property type="entry name" value="2,3-DIKETO-L-GULONATE TRAP TRANSPORTER SMALL PERMEASE PROTEIN YIAM"/>
    <property type="match status" value="1"/>
</dbReference>
<evidence type="ECO:0000313" key="11">
    <source>
        <dbReference type="EMBL" id="MFD2259565.1"/>
    </source>
</evidence>
<dbReference type="Pfam" id="PF04290">
    <property type="entry name" value="DctQ"/>
    <property type="match status" value="1"/>
</dbReference>
<dbReference type="RefSeq" id="WP_345099020.1">
    <property type="nucleotide sequence ID" value="NZ_BAABGS010000020.1"/>
</dbReference>
<keyword evidence="4 9" id="KW-0997">Cell inner membrane</keyword>
<evidence type="ECO:0000259" key="10">
    <source>
        <dbReference type="Pfam" id="PF04290"/>
    </source>
</evidence>
<name>A0ABW5DFQ9_9HYPH</name>
<evidence type="ECO:0000256" key="6">
    <source>
        <dbReference type="ARBA" id="ARBA00022989"/>
    </source>
</evidence>
<organism evidence="11 12">
    <name type="scientific">Chelativorans composti</name>
    <dbReference type="NCBI Taxonomy" id="768533"/>
    <lineage>
        <taxon>Bacteria</taxon>
        <taxon>Pseudomonadati</taxon>
        <taxon>Pseudomonadota</taxon>
        <taxon>Alphaproteobacteria</taxon>
        <taxon>Hyphomicrobiales</taxon>
        <taxon>Phyllobacteriaceae</taxon>
        <taxon>Chelativorans</taxon>
    </lineage>
</organism>
<evidence type="ECO:0000256" key="1">
    <source>
        <dbReference type="ARBA" id="ARBA00004429"/>
    </source>
</evidence>
<reference evidence="12" key="1">
    <citation type="journal article" date="2019" name="Int. J. Syst. Evol. Microbiol.">
        <title>The Global Catalogue of Microorganisms (GCM) 10K type strain sequencing project: providing services to taxonomists for standard genome sequencing and annotation.</title>
        <authorList>
            <consortium name="The Broad Institute Genomics Platform"/>
            <consortium name="The Broad Institute Genome Sequencing Center for Infectious Disease"/>
            <person name="Wu L."/>
            <person name="Ma J."/>
        </authorList>
    </citation>
    <scope>NUCLEOTIDE SEQUENCE [LARGE SCALE GENOMIC DNA]</scope>
    <source>
        <strain evidence="12">KCTC 23707</strain>
    </source>
</reference>
<keyword evidence="3" id="KW-1003">Cell membrane</keyword>
<dbReference type="InterPro" id="IPR055348">
    <property type="entry name" value="DctQ"/>
</dbReference>
<evidence type="ECO:0000256" key="5">
    <source>
        <dbReference type="ARBA" id="ARBA00022692"/>
    </source>
</evidence>
<dbReference type="InterPro" id="IPR007387">
    <property type="entry name" value="TRAP_DctQ"/>
</dbReference>
<keyword evidence="2 9" id="KW-0813">Transport</keyword>
<keyword evidence="12" id="KW-1185">Reference proteome</keyword>
<feature type="transmembrane region" description="Helical" evidence="9">
    <location>
        <begin position="12"/>
        <end position="34"/>
    </location>
</feature>
<feature type="transmembrane region" description="Helical" evidence="9">
    <location>
        <begin position="94"/>
        <end position="112"/>
    </location>
</feature>
<dbReference type="Proteomes" id="UP001597373">
    <property type="component" value="Unassembled WGS sequence"/>
</dbReference>
<protein>
    <recommendedName>
        <fullName evidence="9">TRAP transporter small permease protein</fullName>
    </recommendedName>
</protein>
<feature type="transmembrane region" description="Helical" evidence="9">
    <location>
        <begin position="40"/>
        <end position="61"/>
    </location>
</feature>